<keyword evidence="6" id="KW-0862">Zinc</keyword>
<dbReference type="PANTHER" id="PTHR11851">
    <property type="entry name" value="METALLOPROTEASE"/>
    <property type="match status" value="1"/>
</dbReference>
<accession>A0A812WZF7</accession>
<evidence type="ECO:0000313" key="11">
    <source>
        <dbReference type="EMBL" id="CAE7694397.1"/>
    </source>
</evidence>
<dbReference type="InterPro" id="IPR011249">
    <property type="entry name" value="Metalloenz_LuxS/M16"/>
</dbReference>
<keyword evidence="12" id="KW-1185">Reference proteome</keyword>
<dbReference type="GO" id="GO:0005739">
    <property type="term" value="C:mitochondrion"/>
    <property type="evidence" value="ECO:0007669"/>
    <property type="project" value="UniProtKB-SubCell"/>
</dbReference>
<feature type="domain" description="Peptidase M16 N-terminal" evidence="9">
    <location>
        <begin position="18"/>
        <end position="160"/>
    </location>
</feature>
<proteinExistence type="predicted"/>
<organism evidence="11 12">
    <name type="scientific">Symbiodinium necroappetens</name>
    <dbReference type="NCBI Taxonomy" id="1628268"/>
    <lineage>
        <taxon>Eukaryota</taxon>
        <taxon>Sar</taxon>
        <taxon>Alveolata</taxon>
        <taxon>Dinophyceae</taxon>
        <taxon>Suessiales</taxon>
        <taxon>Symbiodiniaceae</taxon>
        <taxon>Symbiodinium</taxon>
    </lineage>
</organism>
<keyword evidence="3" id="KW-0645">Protease</keyword>
<name>A0A812WZF7_9DINO</name>
<keyword evidence="5" id="KW-0378">Hydrolase</keyword>
<dbReference type="Gene3D" id="3.30.830.10">
    <property type="entry name" value="Metalloenzyme, LuxS/M16 peptidase-like"/>
    <property type="match status" value="2"/>
</dbReference>
<sequence>MAWNQAPVKVTTLPNGVRVATKETFAETASVGVYLDAGVRDETKDTRGATYLLEQLSLTGTSKRPMAKLEAEIESLGATLDLSYGREQSAFNMTMFKGDVAQGVDILADMVTALGNLAKEKQGILRKLEEAEQPTRQVIDDRLHACAFRDYSLGFSTVGPFEGIETLSQEQLKKHHETNFTADKMVLAASGAVKHEELVKLAEKALGGVKAGPPRVYTTKPYFCGAQLLYRNDEMGPLAYISTGWEAVPWKSPDAVTFMVMQAIIGTYKKNAGLVPGSISGNRVTNAVANKMGVGCAEEYEAFMHFYKDTGVFGWYIVCDEVAVEHAIGELMFGCNLLSFSVTDEEVERAKRELKATLVNGSGSTRDSCNQVGKEVLAYGRGVPPAEMMLRIDAVDAEEVKRVAYKYLNDQEISVTALGPLHGMPELYIMRQATGMVRY</sequence>
<keyword evidence="4" id="KW-0479">Metal-binding</keyword>
<reference evidence="11" key="1">
    <citation type="submission" date="2021-02" db="EMBL/GenBank/DDBJ databases">
        <authorList>
            <person name="Dougan E. K."/>
            <person name="Rhodes N."/>
            <person name="Thang M."/>
            <person name="Chan C."/>
        </authorList>
    </citation>
    <scope>NUCLEOTIDE SEQUENCE</scope>
</reference>
<comment type="caution">
    <text evidence="11">The sequence shown here is derived from an EMBL/GenBank/DDBJ whole genome shotgun (WGS) entry which is preliminary data.</text>
</comment>
<dbReference type="EMBL" id="CAJNJA010034541">
    <property type="protein sequence ID" value="CAE7694397.1"/>
    <property type="molecule type" value="Genomic_DNA"/>
</dbReference>
<keyword evidence="8" id="KW-0496">Mitochondrion</keyword>
<evidence type="ECO:0000259" key="10">
    <source>
        <dbReference type="Pfam" id="PF05193"/>
    </source>
</evidence>
<dbReference type="OrthoDB" id="10251424at2759"/>
<protein>
    <submittedName>
        <fullName evidence="11">MPPbeta protein</fullName>
    </submittedName>
</protein>
<evidence type="ECO:0000259" key="9">
    <source>
        <dbReference type="Pfam" id="PF00675"/>
    </source>
</evidence>
<dbReference type="InterPro" id="IPR011765">
    <property type="entry name" value="Pept_M16_N"/>
</dbReference>
<feature type="domain" description="Peptidase M16 C-terminal" evidence="10">
    <location>
        <begin position="167"/>
        <end position="354"/>
    </location>
</feature>
<dbReference type="SUPFAM" id="SSF63411">
    <property type="entry name" value="LuxS/MPP-like metallohydrolase"/>
    <property type="match status" value="2"/>
</dbReference>
<dbReference type="GO" id="GO:0046872">
    <property type="term" value="F:metal ion binding"/>
    <property type="evidence" value="ECO:0007669"/>
    <property type="project" value="UniProtKB-KW"/>
</dbReference>
<evidence type="ECO:0000256" key="1">
    <source>
        <dbReference type="ARBA" id="ARBA00001947"/>
    </source>
</evidence>
<evidence type="ECO:0000256" key="6">
    <source>
        <dbReference type="ARBA" id="ARBA00022833"/>
    </source>
</evidence>
<dbReference type="InterPro" id="IPR050361">
    <property type="entry name" value="MPP/UQCRC_Complex"/>
</dbReference>
<gene>
    <name evidence="11" type="primary">MPPbeta</name>
    <name evidence="11" type="ORF">SNEC2469_LOCUS20007</name>
</gene>
<comment type="subcellular location">
    <subcellularLocation>
        <location evidence="2">Mitochondrion</location>
    </subcellularLocation>
</comment>
<dbReference type="AlphaFoldDB" id="A0A812WZF7"/>
<dbReference type="PANTHER" id="PTHR11851:SF149">
    <property type="entry name" value="GH01077P"/>
    <property type="match status" value="1"/>
</dbReference>
<evidence type="ECO:0000256" key="3">
    <source>
        <dbReference type="ARBA" id="ARBA00022670"/>
    </source>
</evidence>
<evidence type="ECO:0000256" key="2">
    <source>
        <dbReference type="ARBA" id="ARBA00004173"/>
    </source>
</evidence>
<dbReference type="GO" id="GO:0006508">
    <property type="term" value="P:proteolysis"/>
    <property type="evidence" value="ECO:0007669"/>
    <property type="project" value="UniProtKB-KW"/>
</dbReference>
<keyword evidence="7" id="KW-0482">Metalloprotease</keyword>
<dbReference type="Pfam" id="PF05193">
    <property type="entry name" value="Peptidase_M16_C"/>
    <property type="match status" value="1"/>
</dbReference>
<evidence type="ECO:0000256" key="7">
    <source>
        <dbReference type="ARBA" id="ARBA00023049"/>
    </source>
</evidence>
<evidence type="ECO:0000256" key="5">
    <source>
        <dbReference type="ARBA" id="ARBA00022801"/>
    </source>
</evidence>
<evidence type="ECO:0000256" key="8">
    <source>
        <dbReference type="ARBA" id="ARBA00023128"/>
    </source>
</evidence>
<evidence type="ECO:0000313" key="12">
    <source>
        <dbReference type="Proteomes" id="UP000601435"/>
    </source>
</evidence>
<dbReference type="GO" id="GO:0008237">
    <property type="term" value="F:metallopeptidase activity"/>
    <property type="evidence" value="ECO:0007669"/>
    <property type="project" value="UniProtKB-KW"/>
</dbReference>
<dbReference type="Pfam" id="PF00675">
    <property type="entry name" value="Peptidase_M16"/>
    <property type="match status" value="1"/>
</dbReference>
<evidence type="ECO:0000256" key="4">
    <source>
        <dbReference type="ARBA" id="ARBA00022723"/>
    </source>
</evidence>
<dbReference type="InterPro" id="IPR007863">
    <property type="entry name" value="Peptidase_M16_C"/>
</dbReference>
<dbReference type="Proteomes" id="UP000601435">
    <property type="component" value="Unassembled WGS sequence"/>
</dbReference>
<comment type="cofactor">
    <cofactor evidence="1">
        <name>Zn(2+)</name>
        <dbReference type="ChEBI" id="CHEBI:29105"/>
    </cofactor>
</comment>